<keyword evidence="2" id="KW-0472">Membrane</keyword>
<evidence type="ECO:0000313" key="3">
    <source>
        <dbReference type="EMBL" id="CAD6445363.1"/>
    </source>
</evidence>
<dbReference type="Proteomes" id="UP000624404">
    <property type="component" value="Unassembled WGS sequence"/>
</dbReference>
<keyword evidence="4" id="KW-1185">Reference proteome</keyword>
<feature type="region of interest" description="Disordered" evidence="1">
    <location>
        <begin position="371"/>
        <end position="396"/>
    </location>
</feature>
<accession>A0A8H2VV88</accession>
<reference evidence="3" key="1">
    <citation type="submission" date="2020-10" db="EMBL/GenBank/DDBJ databases">
        <authorList>
            <person name="Kusch S."/>
        </authorList>
    </citation>
    <scope>NUCLEOTIDE SEQUENCE</scope>
    <source>
        <strain evidence="3">SwB9</strain>
    </source>
</reference>
<keyword evidence="2" id="KW-1133">Transmembrane helix</keyword>
<dbReference type="OrthoDB" id="3527108at2759"/>
<comment type="caution">
    <text evidence="3">The sequence shown here is derived from an EMBL/GenBank/DDBJ whole genome shotgun (WGS) entry which is preliminary data.</text>
</comment>
<dbReference type="AlphaFoldDB" id="A0A8H2VV88"/>
<dbReference type="EMBL" id="CAJHIA010000014">
    <property type="protein sequence ID" value="CAD6445363.1"/>
    <property type="molecule type" value="Genomic_DNA"/>
</dbReference>
<protein>
    <submittedName>
        <fullName evidence="3">1709f1ae-a540-4958-8a8e-c4b0aca4f3c4</fullName>
    </submittedName>
</protein>
<keyword evidence="2" id="KW-0812">Transmembrane</keyword>
<feature type="transmembrane region" description="Helical" evidence="2">
    <location>
        <begin position="6"/>
        <end position="22"/>
    </location>
</feature>
<gene>
    <name evidence="3" type="ORF">SCLTRI_LOCUS5146</name>
</gene>
<evidence type="ECO:0000313" key="4">
    <source>
        <dbReference type="Proteomes" id="UP000624404"/>
    </source>
</evidence>
<name>A0A8H2VV88_9HELO</name>
<organism evidence="3 4">
    <name type="scientific">Sclerotinia trifoliorum</name>
    <dbReference type="NCBI Taxonomy" id="28548"/>
    <lineage>
        <taxon>Eukaryota</taxon>
        <taxon>Fungi</taxon>
        <taxon>Dikarya</taxon>
        <taxon>Ascomycota</taxon>
        <taxon>Pezizomycotina</taxon>
        <taxon>Leotiomycetes</taxon>
        <taxon>Helotiales</taxon>
        <taxon>Sclerotiniaceae</taxon>
        <taxon>Sclerotinia</taxon>
    </lineage>
</organism>
<proteinExistence type="predicted"/>
<evidence type="ECO:0000256" key="2">
    <source>
        <dbReference type="SAM" id="Phobius"/>
    </source>
</evidence>
<evidence type="ECO:0000256" key="1">
    <source>
        <dbReference type="SAM" id="MobiDB-lite"/>
    </source>
</evidence>
<sequence>MARYKGASTFFLLYLVLLFYLWKEMPKLLTTEVEAVKEKVSEPPQGTFKPSPAVRARPPGPIHKQLLNVESPHASLQIVDTFQYKTLPNLPSWNKPPKEHVVEKTPLFIGFTRNWLLLQQCVLSYITAGWPAEDIYVVDNTGTMKSNFSPKSKITLQNPLYLNVDRLTNVFGVNVVSTPTLLTFAQLQNFYIYTALENGWENYFWSHMDVVVFSDEDLTHAPLNQQREPATSHKSLYMRAVDELRKTSDLSYAEGYDGWGIRFFEYDWLALNNVQSFVKMGGWDPMISYYSSDCDMYQRLQMSGVMLDTAEAGWVIDVGGTIDLNLFFRRKYNPDMPPKTAAEMNALAEDNMGGEGFQRLIRIVRDEAELKNSDPKERNNWQQRQLGGKGEPFHRDPRGFEQALKILIRGGEEVYAEKWGHTGCDLRESGLQLEDAWMVEHDWE</sequence>